<dbReference type="AlphaFoldDB" id="A0A0E9UZK2"/>
<evidence type="ECO:0000313" key="1">
    <source>
        <dbReference type="EMBL" id="JAH71191.1"/>
    </source>
</evidence>
<name>A0A0E9UZK2_ANGAN</name>
<reference evidence="1" key="2">
    <citation type="journal article" date="2015" name="Fish Shellfish Immunol.">
        <title>Early steps in the European eel (Anguilla anguilla)-Vibrio vulnificus interaction in the gills: Role of the RtxA13 toxin.</title>
        <authorList>
            <person name="Callol A."/>
            <person name="Pajuelo D."/>
            <person name="Ebbesson L."/>
            <person name="Teles M."/>
            <person name="MacKenzie S."/>
            <person name="Amaro C."/>
        </authorList>
    </citation>
    <scope>NUCLEOTIDE SEQUENCE</scope>
</reference>
<accession>A0A0E9UZK2</accession>
<dbReference type="EMBL" id="GBXM01037386">
    <property type="protein sequence ID" value="JAH71191.1"/>
    <property type="molecule type" value="Transcribed_RNA"/>
</dbReference>
<protein>
    <submittedName>
        <fullName evidence="1">Uncharacterized protein</fullName>
    </submittedName>
</protein>
<sequence>MATTGKLASFYSTYSFLQFCLYSKPAHSH</sequence>
<reference evidence="1" key="1">
    <citation type="submission" date="2014-11" db="EMBL/GenBank/DDBJ databases">
        <authorList>
            <person name="Amaro Gonzalez C."/>
        </authorList>
    </citation>
    <scope>NUCLEOTIDE SEQUENCE</scope>
</reference>
<organism evidence="1">
    <name type="scientific">Anguilla anguilla</name>
    <name type="common">European freshwater eel</name>
    <name type="synonym">Muraena anguilla</name>
    <dbReference type="NCBI Taxonomy" id="7936"/>
    <lineage>
        <taxon>Eukaryota</taxon>
        <taxon>Metazoa</taxon>
        <taxon>Chordata</taxon>
        <taxon>Craniata</taxon>
        <taxon>Vertebrata</taxon>
        <taxon>Euteleostomi</taxon>
        <taxon>Actinopterygii</taxon>
        <taxon>Neopterygii</taxon>
        <taxon>Teleostei</taxon>
        <taxon>Anguilliformes</taxon>
        <taxon>Anguillidae</taxon>
        <taxon>Anguilla</taxon>
    </lineage>
</organism>
<proteinExistence type="predicted"/>